<organism evidence="2 3">
    <name type="scientific">Amborella trichopoda</name>
    <dbReference type="NCBI Taxonomy" id="13333"/>
    <lineage>
        <taxon>Eukaryota</taxon>
        <taxon>Viridiplantae</taxon>
        <taxon>Streptophyta</taxon>
        <taxon>Embryophyta</taxon>
        <taxon>Tracheophyta</taxon>
        <taxon>Spermatophyta</taxon>
        <taxon>Magnoliopsida</taxon>
        <taxon>Amborellales</taxon>
        <taxon>Amborellaceae</taxon>
        <taxon>Amborella</taxon>
    </lineage>
</organism>
<evidence type="ECO:0000313" key="3">
    <source>
        <dbReference type="Proteomes" id="UP000017836"/>
    </source>
</evidence>
<dbReference type="Proteomes" id="UP000017836">
    <property type="component" value="Unassembled WGS sequence"/>
</dbReference>
<feature type="compositionally biased region" description="Basic and acidic residues" evidence="1">
    <location>
        <begin position="118"/>
        <end position="127"/>
    </location>
</feature>
<dbReference type="EMBL" id="KI392664">
    <property type="protein sequence ID" value="ERN11824.1"/>
    <property type="molecule type" value="Genomic_DNA"/>
</dbReference>
<dbReference type="HOGENOM" id="CLU_1837788_0_0_1"/>
<reference evidence="3" key="1">
    <citation type="journal article" date="2013" name="Science">
        <title>The Amborella genome and the evolution of flowering plants.</title>
        <authorList>
            <consortium name="Amborella Genome Project"/>
        </authorList>
    </citation>
    <scope>NUCLEOTIDE SEQUENCE [LARGE SCALE GENOMIC DNA]</scope>
</reference>
<evidence type="ECO:0000256" key="1">
    <source>
        <dbReference type="SAM" id="MobiDB-lite"/>
    </source>
</evidence>
<protein>
    <submittedName>
        <fullName evidence="2">Uncharacterized protein</fullName>
    </submittedName>
</protein>
<keyword evidence="3" id="KW-1185">Reference proteome</keyword>
<evidence type="ECO:0000313" key="2">
    <source>
        <dbReference type="EMBL" id="ERN11824.1"/>
    </source>
</evidence>
<proteinExistence type="predicted"/>
<feature type="compositionally biased region" description="Basic and acidic residues" evidence="1">
    <location>
        <begin position="38"/>
        <end position="59"/>
    </location>
</feature>
<sequence>MIQGEAETSSAASGNGGFQKRQQWQPFQKLYPLHFKSRKDPRIDDREETIRPIDGRGEAKPLSLPKNYVTLVQLQERLLQFGLENKGSRKFGENGGYRVKQEEEKMEKGTLTLALGKADNEIHREEEPNYSDTMLSGIEF</sequence>
<feature type="region of interest" description="Disordered" evidence="1">
    <location>
        <begin position="117"/>
        <end position="140"/>
    </location>
</feature>
<accession>W1PVH4</accession>
<gene>
    <name evidence="2" type="ORF">AMTR_s00020p00040860</name>
</gene>
<dbReference type="Gramene" id="ERN11824">
    <property type="protein sequence ID" value="ERN11824"/>
    <property type="gene ID" value="AMTR_s00020p00040860"/>
</dbReference>
<dbReference type="AlphaFoldDB" id="W1PVH4"/>
<feature type="compositionally biased region" description="Polar residues" evidence="1">
    <location>
        <begin position="1"/>
        <end position="13"/>
    </location>
</feature>
<name>W1PVH4_AMBTC</name>
<feature type="region of interest" description="Disordered" evidence="1">
    <location>
        <begin position="1"/>
        <end position="59"/>
    </location>
</feature>